<feature type="compositionally biased region" description="Basic and acidic residues" evidence="8">
    <location>
        <begin position="423"/>
        <end position="434"/>
    </location>
</feature>
<dbReference type="Pfam" id="PF12542">
    <property type="entry name" value="CWC25"/>
    <property type="match status" value="1"/>
</dbReference>
<evidence type="ECO:0000256" key="7">
    <source>
        <dbReference type="ARBA" id="ARBA00023242"/>
    </source>
</evidence>
<dbReference type="Pfam" id="PF10197">
    <property type="entry name" value="Cir_N"/>
    <property type="match status" value="1"/>
</dbReference>
<keyword evidence="4" id="KW-0747">Spliceosome</keyword>
<keyword evidence="7" id="KW-0539">Nucleus</keyword>
<feature type="region of interest" description="Disordered" evidence="8">
    <location>
        <begin position="146"/>
        <end position="410"/>
    </location>
</feature>
<dbReference type="InterPro" id="IPR051376">
    <property type="entry name" value="CWC25_splicing_factor"/>
</dbReference>
<evidence type="ECO:0000256" key="1">
    <source>
        <dbReference type="ARBA" id="ARBA00004123"/>
    </source>
</evidence>
<gene>
    <name evidence="10" type="primary">CWC25</name>
    <name evidence="10" type="ORF">BGZ80_006658</name>
</gene>
<evidence type="ECO:0000313" key="10">
    <source>
        <dbReference type="EMBL" id="KAG0024007.1"/>
    </source>
</evidence>
<proteinExistence type="inferred from homology"/>
<feature type="compositionally biased region" description="Polar residues" evidence="8">
    <location>
        <begin position="117"/>
        <end position="126"/>
    </location>
</feature>
<evidence type="ECO:0000256" key="6">
    <source>
        <dbReference type="ARBA" id="ARBA00023187"/>
    </source>
</evidence>
<feature type="compositionally biased region" description="Basic and acidic residues" evidence="8">
    <location>
        <begin position="462"/>
        <end position="484"/>
    </location>
</feature>
<comment type="caution">
    <text evidence="10">The sequence shown here is derived from an EMBL/GenBank/DDBJ whole genome shotgun (WGS) entry which is preliminary data.</text>
</comment>
<dbReference type="SMART" id="SM01083">
    <property type="entry name" value="Cir_N"/>
    <property type="match status" value="1"/>
</dbReference>
<reference evidence="10" key="1">
    <citation type="journal article" date="2020" name="Fungal Divers.">
        <title>Resolving the Mortierellaceae phylogeny through synthesis of multi-gene phylogenetics and phylogenomics.</title>
        <authorList>
            <person name="Vandepol N."/>
            <person name="Liber J."/>
            <person name="Desiro A."/>
            <person name="Na H."/>
            <person name="Kennedy M."/>
            <person name="Barry K."/>
            <person name="Grigoriev I.V."/>
            <person name="Miller A.N."/>
            <person name="O'Donnell K."/>
            <person name="Stajich J.E."/>
            <person name="Bonito G."/>
        </authorList>
    </citation>
    <scope>NUCLEOTIDE SEQUENCE</scope>
    <source>
        <strain evidence="10">NRRL 2769</strain>
    </source>
</reference>
<evidence type="ECO:0000256" key="4">
    <source>
        <dbReference type="ARBA" id="ARBA00022728"/>
    </source>
</evidence>
<keyword evidence="3" id="KW-0507">mRNA processing</keyword>
<comment type="similarity">
    <text evidence="2">Belongs to the CWC25 family.</text>
</comment>
<feature type="region of interest" description="Disordered" evidence="8">
    <location>
        <begin position="107"/>
        <end position="132"/>
    </location>
</feature>
<evidence type="ECO:0000259" key="9">
    <source>
        <dbReference type="SMART" id="SM01083"/>
    </source>
</evidence>
<dbReference type="InterPro" id="IPR022209">
    <property type="entry name" value="CWC25"/>
</dbReference>
<feature type="compositionally biased region" description="Basic residues" evidence="8">
    <location>
        <begin position="304"/>
        <end position="337"/>
    </location>
</feature>
<dbReference type="Proteomes" id="UP000703661">
    <property type="component" value="Unassembled WGS sequence"/>
</dbReference>
<dbReference type="GO" id="GO:0005684">
    <property type="term" value="C:U2-type spliceosomal complex"/>
    <property type="evidence" value="ECO:0007669"/>
    <property type="project" value="TreeGrafter"/>
</dbReference>
<dbReference type="AlphaFoldDB" id="A0A9P6T492"/>
<feature type="compositionally biased region" description="Basic and acidic residues" evidence="8">
    <location>
        <begin position="178"/>
        <end position="196"/>
    </location>
</feature>
<organism evidence="10 11">
    <name type="scientific">Entomortierella chlamydospora</name>
    <dbReference type="NCBI Taxonomy" id="101097"/>
    <lineage>
        <taxon>Eukaryota</taxon>
        <taxon>Fungi</taxon>
        <taxon>Fungi incertae sedis</taxon>
        <taxon>Mucoromycota</taxon>
        <taxon>Mortierellomycotina</taxon>
        <taxon>Mortierellomycetes</taxon>
        <taxon>Mortierellales</taxon>
        <taxon>Mortierellaceae</taxon>
        <taxon>Entomortierella</taxon>
    </lineage>
</organism>
<feature type="compositionally biased region" description="Polar residues" evidence="8">
    <location>
        <begin position="607"/>
        <end position="627"/>
    </location>
</feature>
<feature type="compositionally biased region" description="Basic residues" evidence="8">
    <location>
        <begin position="222"/>
        <end position="231"/>
    </location>
</feature>
<feature type="compositionally biased region" description="Low complexity" evidence="8">
    <location>
        <begin position="338"/>
        <end position="350"/>
    </location>
</feature>
<comment type="subcellular location">
    <subcellularLocation>
        <location evidence="1">Nucleus</location>
    </subcellularLocation>
</comment>
<protein>
    <submittedName>
        <fullName evidence="10">RNA-splicing factor</fullName>
    </submittedName>
</protein>
<keyword evidence="6" id="KW-0508">mRNA splicing</keyword>
<dbReference type="EMBL" id="JAAAID010000033">
    <property type="protein sequence ID" value="KAG0024007.1"/>
    <property type="molecule type" value="Genomic_DNA"/>
</dbReference>
<feature type="compositionally biased region" description="Basic and acidic residues" evidence="8">
    <location>
        <begin position="383"/>
        <end position="402"/>
    </location>
</feature>
<feature type="compositionally biased region" description="Basic and acidic residues" evidence="8">
    <location>
        <begin position="255"/>
        <end position="277"/>
    </location>
</feature>
<feature type="domain" description="CBF1-interacting co-repressor CIR N-terminal" evidence="9">
    <location>
        <begin position="11"/>
        <end position="47"/>
    </location>
</feature>
<accession>A0A9P6T492</accession>
<keyword evidence="5" id="KW-0175">Coiled coil</keyword>
<evidence type="ECO:0000256" key="3">
    <source>
        <dbReference type="ARBA" id="ARBA00022664"/>
    </source>
</evidence>
<feature type="compositionally biased region" description="Acidic residues" evidence="8">
    <location>
        <begin position="540"/>
        <end position="551"/>
    </location>
</feature>
<feature type="compositionally biased region" description="Polar residues" evidence="8">
    <location>
        <begin position="498"/>
        <end position="508"/>
    </location>
</feature>
<evidence type="ECO:0000256" key="8">
    <source>
        <dbReference type="SAM" id="MobiDB-lite"/>
    </source>
</evidence>
<evidence type="ECO:0000313" key="11">
    <source>
        <dbReference type="Proteomes" id="UP000703661"/>
    </source>
</evidence>
<feature type="compositionally biased region" description="Basic and acidic residues" evidence="8">
    <location>
        <begin position="232"/>
        <end position="246"/>
    </location>
</feature>
<feature type="compositionally biased region" description="Basic and acidic residues" evidence="8">
    <location>
        <begin position="107"/>
        <end position="116"/>
    </location>
</feature>
<dbReference type="PANTHER" id="PTHR16196">
    <property type="entry name" value="CELL CYCLE CONTROL PROTEIN CWF25"/>
    <property type="match status" value="1"/>
</dbReference>
<dbReference type="PANTHER" id="PTHR16196:SF0">
    <property type="entry name" value="PRE-MRNA-SPLICING FACTOR CWC25 HOMOLOG"/>
    <property type="match status" value="1"/>
</dbReference>
<dbReference type="GO" id="GO:0000398">
    <property type="term" value="P:mRNA splicing, via spliceosome"/>
    <property type="evidence" value="ECO:0007669"/>
    <property type="project" value="TreeGrafter"/>
</dbReference>
<feature type="region of interest" description="Disordered" evidence="8">
    <location>
        <begin position="423"/>
        <end position="629"/>
    </location>
</feature>
<name>A0A9P6T492_9FUNG</name>
<feature type="compositionally biased region" description="Basic and acidic residues" evidence="8">
    <location>
        <begin position="204"/>
        <end position="221"/>
    </location>
</feature>
<evidence type="ECO:0000256" key="2">
    <source>
        <dbReference type="ARBA" id="ARBA00006695"/>
    </source>
</evidence>
<evidence type="ECO:0000256" key="5">
    <source>
        <dbReference type="ARBA" id="ARBA00023054"/>
    </source>
</evidence>
<feature type="region of interest" description="Disordered" evidence="8">
    <location>
        <begin position="1"/>
        <end position="24"/>
    </location>
</feature>
<sequence>MGGGDLNLKKSWHPGTFRNQEKVWKEERKAADEEKKLQQLRKELEEERQIQELQRIQEQAGGKKRSDRLDWMYQAAPSAGAKDEKALEDYLLGKRRVDEILNKKDGGMKALSKDSDSFMNQPSKANSIRDIQAKVREDPLLAIKRREQESMEMLMKNPIKMRQLKESKESKKKKSKKSKDDKADREERNKDKAEHRASKRHSSRDRGRSSDAYDSQDERNGRSSRKHRRRSSSPEDVSRRHEDSHASRSRNNGHHSYDRRSSPGRPRSPEHHRSSRETRHRSRSRSASPIGSRRRSRSPAYRHSTSRSSHHIRSRSRSPRSLKRSGLRSRSRSRSRSPLHSSTRHSSSTLGRHKVSPTSPPRNSDNHSRSMPSLRQHVGATDEEQRKAALAAERERKLKAMAEDASEDALARKNRLAEITEIEAKQDAEDEAKRQGASKNGQATFLKIAQKSAYDGMSLADRVQRDPKQEEEALERQYSTHDDRLSDDEDEEARRSSPLIQDDNSNHNGVVGRGEASSLRNIKKSNEDEEEGSHRPWNVPDEEWEWSDEESSSGTSNSRALRPTALAPAEIPRHGASLGVPSRTSRSAPPGLGLTDPSKEQHDTKVISGSTSFNTSASASPNSTPKPKTTIAIQPEISSSLSVAQDLYISICDSGHYMACASKKMFAILRRQKTAISLARASALNQGKSSTQTSYEWVLIGQGSGVDTPLLQVWDDKNF</sequence>
<dbReference type="InterPro" id="IPR019339">
    <property type="entry name" value="CIR_N_dom"/>
</dbReference>
<keyword evidence="11" id="KW-1185">Reference proteome</keyword>